<gene>
    <name evidence="1" type="ORF">NBG84_33455</name>
</gene>
<accession>A0ABT0V0P5</accession>
<keyword evidence="2" id="KW-1185">Reference proteome</keyword>
<protein>
    <submittedName>
        <fullName evidence="1">Uncharacterized protein</fullName>
    </submittedName>
</protein>
<name>A0ABT0V0P5_9ACTN</name>
<sequence>MSKISLQEASDDADAIMLGTLRAVRPELNWVHGPSLDSGCGSYKIDGNVAASMSRKVIVMTIVSEVRRGSLLGVIERHWKQQGYIITGVDSHEKTPAIFARTPEGLRMSVSVGKKGQFFLRATTPCFIQSEVSPPRTPGTGTPFEGPVIPDPHVHSAFWSATTPAPLASPTP</sequence>
<dbReference type="Proteomes" id="UP001431429">
    <property type="component" value="Unassembled WGS sequence"/>
</dbReference>
<comment type="caution">
    <text evidence="1">The sequence shown here is derived from an EMBL/GenBank/DDBJ whole genome shotgun (WGS) entry which is preliminary data.</text>
</comment>
<evidence type="ECO:0000313" key="1">
    <source>
        <dbReference type="EMBL" id="MCM2393128.1"/>
    </source>
</evidence>
<dbReference type="RefSeq" id="WP_250923437.1">
    <property type="nucleotide sequence ID" value="NZ_JAMQAW010000057.1"/>
</dbReference>
<organism evidence="1 2">
    <name type="scientific">Streptomyces albipurpureus</name>
    <dbReference type="NCBI Taxonomy" id="2897419"/>
    <lineage>
        <taxon>Bacteria</taxon>
        <taxon>Bacillati</taxon>
        <taxon>Actinomycetota</taxon>
        <taxon>Actinomycetes</taxon>
        <taxon>Kitasatosporales</taxon>
        <taxon>Streptomycetaceae</taxon>
        <taxon>Streptomyces</taxon>
    </lineage>
</organism>
<proteinExistence type="predicted"/>
<reference evidence="1" key="1">
    <citation type="submission" date="2022-06" db="EMBL/GenBank/DDBJ databases">
        <title>Genome public.</title>
        <authorList>
            <person name="Sun Q."/>
        </authorList>
    </citation>
    <scope>NUCLEOTIDE SEQUENCE</scope>
    <source>
        <strain evidence="1">CWNU-1</strain>
    </source>
</reference>
<dbReference type="EMBL" id="JAMQAW010000057">
    <property type="protein sequence ID" value="MCM2393128.1"/>
    <property type="molecule type" value="Genomic_DNA"/>
</dbReference>
<evidence type="ECO:0000313" key="2">
    <source>
        <dbReference type="Proteomes" id="UP001431429"/>
    </source>
</evidence>